<keyword evidence="3" id="KW-1185">Reference proteome</keyword>
<dbReference type="RefSeq" id="WP_132001961.1">
    <property type="nucleotide sequence ID" value="NZ_SMFK01000002.1"/>
</dbReference>
<dbReference type="InterPro" id="IPR001296">
    <property type="entry name" value="Glyco_trans_1"/>
</dbReference>
<gene>
    <name evidence="2" type="ORF">E0F76_04475</name>
</gene>
<dbReference type="OrthoDB" id="9771846at2"/>
<keyword evidence="2" id="KW-0808">Transferase</keyword>
<dbReference type="PANTHER" id="PTHR12526">
    <property type="entry name" value="GLYCOSYLTRANSFERASE"/>
    <property type="match status" value="1"/>
</dbReference>
<reference evidence="2 3" key="1">
    <citation type="submission" date="2019-03" db="EMBL/GenBank/DDBJ databases">
        <title>Flavobacterium AR-3-4 sp. nov. isolated from arctic soil.</title>
        <authorList>
            <person name="Chaudhary D.K."/>
        </authorList>
    </citation>
    <scope>NUCLEOTIDE SEQUENCE [LARGE SCALE GENOMIC DNA]</scope>
    <source>
        <strain evidence="2 3">AR-3-4</strain>
    </source>
</reference>
<dbReference type="AlphaFoldDB" id="A0A4R5CIL8"/>
<proteinExistence type="predicted"/>
<sequence length="382" mass="44331">MKNTKKILFTTENVSWGGSELLWTKTILEMVNQDCIISIYVNQKLHLPDWITILESEKQISIYRTPVSELSKLKRTLNKILPYKFRMIQKDKREEFILAFSPDLLVINQGFNFNGVDLMAFAHQSRINYVTISHAVNEGMWPDLNLRNKMFEGYSYSQKNYFVSQDNLEVTEAQLGFRLLNSEVVRNPFNVPFSIDLMFPQQDIYHLACVGRYNFYAKGQDVLLRVLAQEKWKQRNLIVNFYGEGNDIDNLKDLIQLYQIKKVIVHPHTKTVDIWKNNHGLLLSSRFEGLPLVIVESMLCKRMVIVTNVSGNQELVIDNETGFIAAAPRPEYVDEAMDRAWQVRENWQHIGEKARQEIIKSLPENPALVFADSLIAILNSKN</sequence>
<evidence type="ECO:0000313" key="3">
    <source>
        <dbReference type="Proteomes" id="UP000295479"/>
    </source>
</evidence>
<feature type="domain" description="Glycosyl transferase family 1" evidence="1">
    <location>
        <begin position="207"/>
        <end position="356"/>
    </location>
</feature>
<organism evidence="2 3">
    <name type="scientific">Flavobacterium cellulosilyticum</name>
    <dbReference type="NCBI Taxonomy" id="2541731"/>
    <lineage>
        <taxon>Bacteria</taxon>
        <taxon>Pseudomonadati</taxon>
        <taxon>Bacteroidota</taxon>
        <taxon>Flavobacteriia</taxon>
        <taxon>Flavobacteriales</taxon>
        <taxon>Flavobacteriaceae</taxon>
        <taxon>Flavobacterium</taxon>
    </lineage>
</organism>
<dbReference type="Gene3D" id="3.40.50.2000">
    <property type="entry name" value="Glycogen Phosphorylase B"/>
    <property type="match status" value="2"/>
</dbReference>
<evidence type="ECO:0000313" key="2">
    <source>
        <dbReference type="EMBL" id="TDD98400.1"/>
    </source>
</evidence>
<evidence type="ECO:0000259" key="1">
    <source>
        <dbReference type="Pfam" id="PF00534"/>
    </source>
</evidence>
<dbReference type="EMBL" id="SMFK01000002">
    <property type="protein sequence ID" value="TDD98400.1"/>
    <property type="molecule type" value="Genomic_DNA"/>
</dbReference>
<accession>A0A4R5CIL8</accession>
<dbReference type="Proteomes" id="UP000295479">
    <property type="component" value="Unassembled WGS sequence"/>
</dbReference>
<dbReference type="GO" id="GO:0016757">
    <property type="term" value="F:glycosyltransferase activity"/>
    <property type="evidence" value="ECO:0007669"/>
    <property type="project" value="InterPro"/>
</dbReference>
<dbReference type="Pfam" id="PF00534">
    <property type="entry name" value="Glycos_transf_1"/>
    <property type="match status" value="1"/>
</dbReference>
<name>A0A4R5CIL8_9FLAO</name>
<protein>
    <submittedName>
        <fullName evidence="2">Glycosyltransferase</fullName>
    </submittedName>
</protein>
<dbReference type="SUPFAM" id="SSF53756">
    <property type="entry name" value="UDP-Glycosyltransferase/glycogen phosphorylase"/>
    <property type="match status" value="1"/>
</dbReference>
<comment type="caution">
    <text evidence="2">The sequence shown here is derived from an EMBL/GenBank/DDBJ whole genome shotgun (WGS) entry which is preliminary data.</text>
</comment>